<dbReference type="InterPro" id="IPR050435">
    <property type="entry name" value="MZM1/LYRM7"/>
</dbReference>
<dbReference type="AlphaFoldDB" id="A0A9W8YJ13"/>
<keyword evidence="11" id="KW-1185">Reference proteome</keyword>
<dbReference type="Proteomes" id="UP001140453">
    <property type="component" value="Unassembled WGS sequence"/>
</dbReference>
<comment type="subcellular location">
    <subcellularLocation>
        <location evidence="1">Mitochondrion matrix</location>
    </subcellularLocation>
</comment>
<evidence type="ECO:0000256" key="6">
    <source>
        <dbReference type="ARBA" id="ARBA00023128"/>
    </source>
</evidence>
<evidence type="ECO:0000256" key="4">
    <source>
        <dbReference type="ARBA" id="ARBA00015108"/>
    </source>
</evidence>
<evidence type="ECO:0000256" key="3">
    <source>
        <dbReference type="ARBA" id="ARBA00011589"/>
    </source>
</evidence>
<keyword evidence="6" id="KW-0496">Mitochondrion</keyword>
<accession>A0A9W8YJ13</accession>
<keyword evidence="5" id="KW-0809">Transit peptide</keyword>
<dbReference type="GO" id="GO:0044183">
    <property type="term" value="F:protein folding chaperone"/>
    <property type="evidence" value="ECO:0007669"/>
    <property type="project" value="TreeGrafter"/>
</dbReference>
<protein>
    <recommendedName>
        <fullName evidence="4">Mitochondrial zinc maintenance protein 1, mitochondrial</fullName>
    </recommendedName>
</protein>
<evidence type="ECO:0000256" key="5">
    <source>
        <dbReference type="ARBA" id="ARBA00022946"/>
    </source>
</evidence>
<dbReference type="PANTHER" id="PTHR46749:SF1">
    <property type="entry name" value="COMPLEX III ASSEMBLY FACTOR LYRM7"/>
    <property type="match status" value="1"/>
</dbReference>
<evidence type="ECO:0000256" key="1">
    <source>
        <dbReference type="ARBA" id="ARBA00004305"/>
    </source>
</evidence>
<feature type="compositionally biased region" description="Gly residues" evidence="9">
    <location>
        <begin position="98"/>
        <end position="113"/>
    </location>
</feature>
<dbReference type="EMBL" id="JAPEVB010000006">
    <property type="protein sequence ID" value="KAJ4386042.1"/>
    <property type="molecule type" value="Genomic_DNA"/>
</dbReference>
<dbReference type="InterPro" id="IPR045298">
    <property type="entry name" value="Complex1_LYR_LYRM7"/>
</dbReference>
<comment type="subunit">
    <text evidence="3">Interacts with RIP1.</text>
</comment>
<evidence type="ECO:0000256" key="9">
    <source>
        <dbReference type="SAM" id="MobiDB-lite"/>
    </source>
</evidence>
<dbReference type="OrthoDB" id="529194at2759"/>
<dbReference type="GO" id="GO:0034551">
    <property type="term" value="P:mitochondrial respiratory chain complex III assembly"/>
    <property type="evidence" value="ECO:0007669"/>
    <property type="project" value="InterPro"/>
</dbReference>
<proteinExistence type="inferred from homology"/>
<feature type="region of interest" description="Disordered" evidence="9">
    <location>
        <begin position="85"/>
        <end position="113"/>
    </location>
</feature>
<evidence type="ECO:0000313" key="10">
    <source>
        <dbReference type="EMBL" id="KAJ4386042.1"/>
    </source>
</evidence>
<comment type="caution">
    <text evidence="10">The sequence shown here is derived from an EMBL/GenBank/DDBJ whole genome shotgun (WGS) entry which is preliminary data.</text>
</comment>
<evidence type="ECO:0000313" key="11">
    <source>
        <dbReference type="Proteomes" id="UP001140453"/>
    </source>
</evidence>
<sequence length="113" mass="12184">MALPAYRSLFRATRLAFQGDERMLTAARSQIRTNFREKATLPVSDPAAADAIQHAEAVAAFLRANVVQGKRLGDDGETYKLRIHEHTHRGDNDSIKSAGGGKELLDGGGCCSS</sequence>
<comment type="function">
    <text evidence="8">Assembly factor required for Rieske Fe-S protein RIP1 incorporation into the cytochrome b-c1 (CIII) complex. Functions as a chaperone, binding to this subunit within the mitochondrial matrix and stabilizing it prior to its translocation and insertion into the late CIII dimeric intermediate within the mitochondrial inner membrane. Modulates the mitochondrial matrix zinc pool.</text>
</comment>
<dbReference type="GO" id="GO:0005759">
    <property type="term" value="C:mitochondrial matrix"/>
    <property type="evidence" value="ECO:0007669"/>
    <property type="project" value="UniProtKB-SubCell"/>
</dbReference>
<feature type="compositionally biased region" description="Basic and acidic residues" evidence="9">
    <location>
        <begin position="85"/>
        <end position="94"/>
    </location>
</feature>
<reference evidence="10" key="1">
    <citation type="submission" date="2022-10" db="EMBL/GenBank/DDBJ databases">
        <title>Tapping the CABI collections for fungal endophytes: first genome assemblies for Collariella, Neodidymelliopsis, Ascochyta clinopodiicola, Didymella pomorum, Didymosphaeria variabile, Neocosmospora piperis and Neocucurbitaria cava.</title>
        <authorList>
            <person name="Hill R."/>
        </authorList>
    </citation>
    <scope>NUCLEOTIDE SEQUENCE</scope>
    <source>
        <strain evidence="10">IMI 355082</strain>
    </source>
</reference>
<evidence type="ECO:0000256" key="7">
    <source>
        <dbReference type="ARBA" id="ARBA00023186"/>
    </source>
</evidence>
<evidence type="ECO:0000256" key="8">
    <source>
        <dbReference type="ARBA" id="ARBA00025268"/>
    </source>
</evidence>
<name>A0A9W8YJ13_9PEZI</name>
<keyword evidence="7" id="KW-0143">Chaperone</keyword>
<gene>
    <name evidence="10" type="primary">MZM1</name>
    <name evidence="10" type="ORF">N0V93_008934</name>
</gene>
<dbReference type="PANTHER" id="PTHR46749">
    <property type="entry name" value="COMPLEX III ASSEMBLY FACTOR LYRM7"/>
    <property type="match status" value="1"/>
</dbReference>
<organism evidence="10 11">
    <name type="scientific">Gnomoniopsis smithogilvyi</name>
    <dbReference type="NCBI Taxonomy" id="1191159"/>
    <lineage>
        <taxon>Eukaryota</taxon>
        <taxon>Fungi</taxon>
        <taxon>Dikarya</taxon>
        <taxon>Ascomycota</taxon>
        <taxon>Pezizomycotina</taxon>
        <taxon>Sordariomycetes</taxon>
        <taxon>Sordariomycetidae</taxon>
        <taxon>Diaporthales</taxon>
        <taxon>Gnomoniaceae</taxon>
        <taxon>Gnomoniopsis</taxon>
    </lineage>
</organism>
<evidence type="ECO:0000256" key="2">
    <source>
        <dbReference type="ARBA" id="ARBA00009949"/>
    </source>
</evidence>
<comment type="similarity">
    <text evidence="2">Belongs to the complex I LYR family. MZM1 subfamily.</text>
</comment>
<dbReference type="CDD" id="cd20267">
    <property type="entry name" value="Complex1_LYR_LYRM7"/>
    <property type="match status" value="1"/>
</dbReference>